<name>A0A251X5W9_9GAMM</name>
<reference evidence="1 2" key="1">
    <citation type="submission" date="2016-12" db="EMBL/GenBank/DDBJ databases">
        <title>Thioflexothrix psekupsii D3 genome sequencing and assembly.</title>
        <authorList>
            <person name="Fomenkov A."/>
            <person name="Vincze T."/>
            <person name="Grabovich M."/>
            <person name="Anton B.P."/>
            <person name="Dubinina G."/>
            <person name="Orlova M."/>
            <person name="Belousova E."/>
            <person name="Roberts R.J."/>
        </authorList>
    </citation>
    <scope>NUCLEOTIDE SEQUENCE [LARGE SCALE GENOMIC DNA]</scope>
    <source>
        <strain evidence="1">D3</strain>
    </source>
</reference>
<sequence>MRGLNLLLCLSFLVLHAINPVEARIKLVALPERQATQVQLENEQHTLLSEERELNLQAGSTEIDFSWQNVQILPDSIHLMVLEQQAPVRLLSVSYPPNAQALVWTISSPNAQTIRVRINYLLRHLDRLITYEAKANAKETQLELMGSLVLRNFSGEDLFNTQFQLAADQFVKTDLRNQETKRLQFLLKTAIPMQKRFVFDARVLPWEPELQEKNVGIPVFYELKNTAESQLGQMALWAGKTRLYGTDSQGGKVFLGEDRAAFTPVGDTLSLQIGESRDVVVTQRVLSEKRLNERRNHKNQVVLYDVEETMQVTLENFRDESVLMTLKQGMDSEWEMMKTSHPFVQKSFDLIEFELNLPAREKVVVDYTYQRRHQN</sequence>
<dbReference type="RefSeq" id="WP_086489500.1">
    <property type="nucleotide sequence ID" value="NZ_MSLT01000023.1"/>
</dbReference>
<proteinExistence type="predicted"/>
<dbReference type="AlphaFoldDB" id="A0A251X5W9"/>
<dbReference type="OrthoDB" id="5621732at2"/>
<gene>
    <name evidence="1" type="ORF">TPSD3_15760</name>
</gene>
<protein>
    <recommendedName>
        <fullName evidence="3">DUF4139 domain-containing protein</fullName>
    </recommendedName>
</protein>
<accession>A0A251X5W9</accession>
<dbReference type="PANTHER" id="PTHR38075:SF1">
    <property type="entry name" value="DUF4139 DOMAIN-CONTAINING PROTEIN"/>
    <property type="match status" value="1"/>
</dbReference>
<dbReference type="PANTHER" id="PTHR38075">
    <property type="entry name" value="DUF4139 DOMAIN-CONTAINING PROTEIN"/>
    <property type="match status" value="1"/>
</dbReference>
<evidence type="ECO:0000313" key="2">
    <source>
        <dbReference type="Proteomes" id="UP000194798"/>
    </source>
</evidence>
<keyword evidence="2" id="KW-1185">Reference proteome</keyword>
<comment type="caution">
    <text evidence="1">The sequence shown here is derived from an EMBL/GenBank/DDBJ whole genome shotgun (WGS) entry which is preliminary data.</text>
</comment>
<evidence type="ECO:0000313" key="1">
    <source>
        <dbReference type="EMBL" id="OUD12542.1"/>
    </source>
</evidence>
<dbReference type="EMBL" id="MSLT01000023">
    <property type="protein sequence ID" value="OUD12542.1"/>
    <property type="molecule type" value="Genomic_DNA"/>
</dbReference>
<evidence type="ECO:0008006" key="3">
    <source>
        <dbReference type="Google" id="ProtNLM"/>
    </source>
</evidence>
<organism evidence="1 2">
    <name type="scientific">Thioflexithrix psekupsensis</name>
    <dbReference type="NCBI Taxonomy" id="1570016"/>
    <lineage>
        <taxon>Bacteria</taxon>
        <taxon>Pseudomonadati</taxon>
        <taxon>Pseudomonadota</taxon>
        <taxon>Gammaproteobacteria</taxon>
        <taxon>Thiotrichales</taxon>
        <taxon>Thioflexithrix</taxon>
    </lineage>
</organism>
<dbReference type="Proteomes" id="UP000194798">
    <property type="component" value="Unassembled WGS sequence"/>
</dbReference>